<dbReference type="Proteomes" id="UP000324222">
    <property type="component" value="Unassembled WGS sequence"/>
</dbReference>
<organism evidence="2 3">
    <name type="scientific">Portunus trituberculatus</name>
    <name type="common">Swimming crab</name>
    <name type="synonym">Neptunus trituberculatus</name>
    <dbReference type="NCBI Taxonomy" id="210409"/>
    <lineage>
        <taxon>Eukaryota</taxon>
        <taxon>Metazoa</taxon>
        <taxon>Ecdysozoa</taxon>
        <taxon>Arthropoda</taxon>
        <taxon>Crustacea</taxon>
        <taxon>Multicrustacea</taxon>
        <taxon>Malacostraca</taxon>
        <taxon>Eumalacostraca</taxon>
        <taxon>Eucarida</taxon>
        <taxon>Decapoda</taxon>
        <taxon>Pleocyemata</taxon>
        <taxon>Brachyura</taxon>
        <taxon>Eubrachyura</taxon>
        <taxon>Portunoidea</taxon>
        <taxon>Portunidae</taxon>
        <taxon>Portuninae</taxon>
        <taxon>Portunus</taxon>
    </lineage>
</organism>
<reference evidence="2 3" key="1">
    <citation type="submission" date="2019-05" db="EMBL/GenBank/DDBJ databases">
        <title>Another draft genome of Portunus trituberculatus and its Hox gene families provides insights of decapod evolution.</title>
        <authorList>
            <person name="Jeong J.-H."/>
            <person name="Song I."/>
            <person name="Kim S."/>
            <person name="Choi T."/>
            <person name="Kim D."/>
            <person name="Ryu S."/>
            <person name="Kim W."/>
        </authorList>
    </citation>
    <scope>NUCLEOTIDE SEQUENCE [LARGE SCALE GENOMIC DNA]</scope>
    <source>
        <tissue evidence="2">Muscle</tissue>
    </source>
</reference>
<accession>A0A5B7D9X7</accession>
<name>A0A5B7D9X7_PORTR</name>
<protein>
    <submittedName>
        <fullName evidence="2">Uncharacterized protein</fullName>
    </submittedName>
</protein>
<keyword evidence="3" id="KW-1185">Reference proteome</keyword>
<proteinExistence type="predicted"/>
<feature type="compositionally biased region" description="Low complexity" evidence="1">
    <location>
        <begin position="37"/>
        <end position="59"/>
    </location>
</feature>
<dbReference type="EMBL" id="VSRR010000635">
    <property type="protein sequence ID" value="MPC17956.1"/>
    <property type="molecule type" value="Genomic_DNA"/>
</dbReference>
<dbReference type="AlphaFoldDB" id="A0A5B7D9X7"/>
<gene>
    <name evidence="2" type="ORF">E2C01_010827</name>
</gene>
<feature type="compositionally biased region" description="Basic and acidic residues" evidence="1">
    <location>
        <begin position="1"/>
        <end position="11"/>
    </location>
</feature>
<evidence type="ECO:0000313" key="2">
    <source>
        <dbReference type="EMBL" id="MPC17956.1"/>
    </source>
</evidence>
<evidence type="ECO:0000256" key="1">
    <source>
        <dbReference type="SAM" id="MobiDB-lite"/>
    </source>
</evidence>
<sequence>MTTRSDEECHFRANTPDPQLNSPPHSYPASLLPSLTPSQPHSLPASLLPSLTPSQPHSLPASLLPSLTLSHPHTTWTRILTLTLQV</sequence>
<comment type="caution">
    <text evidence="2">The sequence shown here is derived from an EMBL/GenBank/DDBJ whole genome shotgun (WGS) entry which is preliminary data.</text>
</comment>
<evidence type="ECO:0000313" key="3">
    <source>
        <dbReference type="Proteomes" id="UP000324222"/>
    </source>
</evidence>
<feature type="region of interest" description="Disordered" evidence="1">
    <location>
        <begin position="1"/>
        <end position="59"/>
    </location>
</feature>